<comment type="caution">
    <text evidence="2">The sequence shown here is derived from an EMBL/GenBank/DDBJ whole genome shotgun (WGS) entry which is preliminary data.</text>
</comment>
<sequence length="257" mass="28770">MTTNRVQILIVEDEAVLALDLSDMLEAEGYTVIGPARTGRRALELFEQHPVDLLLCDIHIQGELDGIETARAVLAQRAVPVIYLTALGDKDTLDRALQTTPAAYMTKPATPTGLRAAIELALHTFARQLPVPAVLPAAAPAERESLSRESILQLDDHVFIKYNHQFVRIPLCDILLLEADNTYTTLVTPTRKYALRLTLTAMLERLQFPQLVRVHRSHAVNIQRVESFSETEATVAGQLVPLGRQYKEAFLQHFQFR</sequence>
<dbReference type="SMART" id="SM00448">
    <property type="entry name" value="REC"/>
    <property type="match status" value="1"/>
</dbReference>
<evidence type="ECO:0000256" key="1">
    <source>
        <dbReference type="ARBA" id="ARBA00022553"/>
    </source>
</evidence>
<dbReference type="InterPro" id="IPR001789">
    <property type="entry name" value="Sig_transdc_resp-reg_receiver"/>
</dbReference>
<accession>A0A7L5A2G4</accession>
<dbReference type="AlphaFoldDB" id="A0A7L5A2G4"/>
<gene>
    <name evidence="2" type="ORF">F0P96_15665</name>
</gene>
<dbReference type="CDD" id="cd17534">
    <property type="entry name" value="REC_DC-like"/>
    <property type="match status" value="1"/>
</dbReference>
<dbReference type="Pfam" id="PF04397">
    <property type="entry name" value="LytTR"/>
    <property type="match status" value="1"/>
</dbReference>
<evidence type="ECO:0000313" key="3">
    <source>
        <dbReference type="Proteomes" id="UP000326380"/>
    </source>
</evidence>
<keyword evidence="2" id="KW-0238">DNA-binding</keyword>
<dbReference type="Gene3D" id="3.40.50.2300">
    <property type="match status" value="1"/>
</dbReference>
<dbReference type="Pfam" id="PF00072">
    <property type="entry name" value="Response_reg"/>
    <property type="match status" value="1"/>
</dbReference>
<dbReference type="GO" id="GO:0003677">
    <property type="term" value="F:DNA binding"/>
    <property type="evidence" value="ECO:0007669"/>
    <property type="project" value="UniProtKB-KW"/>
</dbReference>
<proteinExistence type="predicted"/>
<dbReference type="SMART" id="SM00850">
    <property type="entry name" value="LytTR"/>
    <property type="match status" value="1"/>
</dbReference>
<keyword evidence="1" id="KW-0597">Phosphoprotein</keyword>
<evidence type="ECO:0000313" key="2">
    <source>
        <dbReference type="EMBL" id="KAA9331706.1"/>
    </source>
</evidence>
<dbReference type="InterPro" id="IPR050595">
    <property type="entry name" value="Bact_response_regulator"/>
</dbReference>
<dbReference type="PROSITE" id="PS50930">
    <property type="entry name" value="HTH_LYTTR"/>
    <property type="match status" value="1"/>
</dbReference>
<dbReference type="GO" id="GO:0000160">
    <property type="term" value="P:phosphorelay signal transduction system"/>
    <property type="evidence" value="ECO:0007669"/>
    <property type="project" value="InterPro"/>
</dbReference>
<keyword evidence="3" id="KW-1185">Reference proteome</keyword>
<dbReference type="InterPro" id="IPR011006">
    <property type="entry name" value="CheY-like_superfamily"/>
</dbReference>
<dbReference type="InterPro" id="IPR007492">
    <property type="entry name" value="LytTR_DNA-bd_dom"/>
</dbReference>
<dbReference type="SUPFAM" id="SSF52172">
    <property type="entry name" value="CheY-like"/>
    <property type="match status" value="1"/>
</dbReference>
<dbReference type="PANTHER" id="PTHR44591">
    <property type="entry name" value="STRESS RESPONSE REGULATOR PROTEIN 1"/>
    <property type="match status" value="1"/>
</dbReference>
<dbReference type="PROSITE" id="PS50110">
    <property type="entry name" value="RESPONSE_REGULATORY"/>
    <property type="match status" value="1"/>
</dbReference>
<name>A0A7L5A2G4_9BACT</name>
<dbReference type="Gene3D" id="2.40.50.1020">
    <property type="entry name" value="LytTr DNA-binding domain"/>
    <property type="match status" value="1"/>
</dbReference>
<dbReference type="PANTHER" id="PTHR44591:SF3">
    <property type="entry name" value="RESPONSE REGULATORY DOMAIN-CONTAINING PROTEIN"/>
    <property type="match status" value="1"/>
</dbReference>
<protein>
    <submittedName>
        <fullName evidence="2">DNA-binding response regulator</fullName>
    </submittedName>
</protein>
<reference evidence="2 3" key="1">
    <citation type="submission" date="2019-09" db="EMBL/GenBank/DDBJ databases">
        <title>Genome sequence of Hymenobacter sp. M3.</title>
        <authorList>
            <person name="Srinivasan S."/>
        </authorList>
    </citation>
    <scope>NUCLEOTIDE SEQUENCE [LARGE SCALE GENOMIC DNA]</scope>
    <source>
        <strain evidence="2 3">M3</strain>
    </source>
</reference>
<dbReference type="Proteomes" id="UP000326380">
    <property type="component" value="Unassembled WGS sequence"/>
</dbReference>
<dbReference type="EMBL" id="VTWU01000005">
    <property type="protein sequence ID" value="KAA9331706.1"/>
    <property type="molecule type" value="Genomic_DNA"/>
</dbReference>
<organism evidence="2 3">
    <name type="scientific">Hymenobacter busanensis</name>
    <dbReference type="NCBI Taxonomy" id="2607656"/>
    <lineage>
        <taxon>Bacteria</taxon>
        <taxon>Pseudomonadati</taxon>
        <taxon>Bacteroidota</taxon>
        <taxon>Cytophagia</taxon>
        <taxon>Cytophagales</taxon>
        <taxon>Hymenobacteraceae</taxon>
        <taxon>Hymenobacter</taxon>
    </lineage>
</organism>